<dbReference type="PANTHER" id="PTHR43850">
    <property type="entry name" value="ABC TRANSPORTER ATP-BINDING PROTEIN MA_4021-RELATED"/>
    <property type="match status" value="1"/>
</dbReference>
<gene>
    <name evidence="5" type="ORF">D1869_03895</name>
    <name evidence="4" type="ORF">HNQ62_002124</name>
</gene>
<protein>
    <submittedName>
        <fullName evidence="4">ABC-type multidrug transport system ATPase subunit</fullName>
    </submittedName>
    <submittedName>
        <fullName evidence="5">ATP-binding cassette domain-containing protein</fullName>
    </submittedName>
</protein>
<evidence type="ECO:0000259" key="3">
    <source>
        <dbReference type="PROSITE" id="PS50893"/>
    </source>
</evidence>
<accession>A0A650CF96</accession>
<dbReference type="InterPro" id="IPR027417">
    <property type="entry name" value="P-loop_NTPase"/>
</dbReference>
<dbReference type="InterPro" id="IPR003593">
    <property type="entry name" value="AAA+_ATPase"/>
</dbReference>
<evidence type="ECO:0000256" key="2">
    <source>
        <dbReference type="ARBA" id="ARBA00022840"/>
    </source>
</evidence>
<organism evidence="5 6">
    <name type="scientific">Sulfurisphaera ohwakuensis</name>
    <dbReference type="NCBI Taxonomy" id="69656"/>
    <lineage>
        <taxon>Archaea</taxon>
        <taxon>Thermoproteota</taxon>
        <taxon>Thermoprotei</taxon>
        <taxon>Sulfolobales</taxon>
        <taxon>Sulfolobaceae</taxon>
        <taxon>Sulfurisphaera</taxon>
    </lineage>
</organism>
<reference evidence="4 7" key="2">
    <citation type="submission" date="2020-08" db="EMBL/GenBank/DDBJ databases">
        <title>Genomic Encyclopedia of Type Strains, Phase IV (KMG-IV): sequencing the most valuable type-strain genomes for metagenomic binning, comparative biology and taxonomic classification.</title>
        <authorList>
            <person name="Goeker M."/>
        </authorList>
    </citation>
    <scope>NUCLEOTIDE SEQUENCE [LARGE SCALE GENOMIC DNA]</scope>
    <source>
        <strain evidence="4 7">DSM 12421</strain>
    </source>
</reference>
<dbReference type="GO" id="GO:0005524">
    <property type="term" value="F:ATP binding"/>
    <property type="evidence" value="ECO:0007669"/>
    <property type="project" value="UniProtKB-KW"/>
</dbReference>
<dbReference type="KEGG" id="soh:D1869_03895"/>
<dbReference type="EMBL" id="CP045484">
    <property type="protein sequence ID" value="QGR16439.1"/>
    <property type="molecule type" value="Genomic_DNA"/>
</dbReference>
<dbReference type="CDD" id="cd00267">
    <property type="entry name" value="ABC_ATPase"/>
    <property type="match status" value="1"/>
</dbReference>
<keyword evidence="1" id="KW-0547">Nucleotide-binding</keyword>
<dbReference type="EMBL" id="JACHFY010000014">
    <property type="protein sequence ID" value="MBB5254350.1"/>
    <property type="molecule type" value="Genomic_DNA"/>
</dbReference>
<dbReference type="GO" id="GO:0016887">
    <property type="term" value="F:ATP hydrolysis activity"/>
    <property type="evidence" value="ECO:0007669"/>
    <property type="project" value="InterPro"/>
</dbReference>
<evidence type="ECO:0000256" key="1">
    <source>
        <dbReference type="ARBA" id="ARBA00022741"/>
    </source>
</evidence>
<proteinExistence type="predicted"/>
<dbReference type="SMART" id="SM00382">
    <property type="entry name" value="AAA"/>
    <property type="match status" value="1"/>
</dbReference>
<dbReference type="Gene3D" id="3.40.50.300">
    <property type="entry name" value="P-loop containing nucleotide triphosphate hydrolases"/>
    <property type="match status" value="1"/>
</dbReference>
<dbReference type="PROSITE" id="PS50893">
    <property type="entry name" value="ABC_TRANSPORTER_2"/>
    <property type="match status" value="1"/>
</dbReference>
<name>A0A650CF96_SULOH</name>
<reference evidence="5 6" key="1">
    <citation type="submission" date="2019-10" db="EMBL/GenBank/DDBJ databases">
        <title>Genome Sequences from Six Type Strain Members of the Archaeal Family Sulfolobaceae: Acidianus ambivalens, Acidianus infernus, Metallosphaera prunae, Stygiolobus azoricus, Sulfolobus metallicus, and Sulfurisphaera ohwakuensis.</title>
        <authorList>
            <person name="Counts J.A."/>
            <person name="Kelly R.M."/>
        </authorList>
    </citation>
    <scope>NUCLEOTIDE SEQUENCE [LARGE SCALE GENOMIC DNA]</scope>
    <source>
        <strain evidence="5 6">TA-1</strain>
    </source>
</reference>
<dbReference type="Pfam" id="PF00005">
    <property type="entry name" value="ABC_tran"/>
    <property type="match status" value="1"/>
</dbReference>
<dbReference type="AlphaFoldDB" id="A0A650CF96"/>
<dbReference type="Proteomes" id="UP000582213">
    <property type="component" value="Unassembled WGS sequence"/>
</dbReference>
<feature type="domain" description="ABC transporter" evidence="3">
    <location>
        <begin position="2"/>
        <end position="205"/>
    </location>
</feature>
<evidence type="ECO:0000313" key="6">
    <source>
        <dbReference type="Proteomes" id="UP000427373"/>
    </source>
</evidence>
<dbReference type="Proteomes" id="UP000427373">
    <property type="component" value="Chromosome"/>
</dbReference>
<keyword evidence="6" id="KW-1185">Reference proteome</keyword>
<dbReference type="GeneID" id="42800360"/>
<evidence type="ECO:0000313" key="4">
    <source>
        <dbReference type="EMBL" id="MBB5254350.1"/>
    </source>
</evidence>
<sequence length="211" mass="23734">MLEIKDLSIYFEGFIVLKNINLKLDNQLCVILGPNGSGKTTLLRAISGIIPYGGSIKINGKEVRSAKRVLEYSTNLQEVYTIGNSAWDTAKIIAEIKGGDLKEFTSILSYLDVDRKVIHKPMYKMSTGQRSLVSLALALFTRPQIVTIDEPIENVDVNRRDRVISLLRERVDEGIIVTHQKELIKMLNDNNKKEVIVYTIVNGELVEGNKM</sequence>
<dbReference type="OrthoDB" id="18209at2157"/>
<dbReference type="PANTHER" id="PTHR43850:SF2">
    <property type="entry name" value="ABC TRANSPORTER ATP-BINDING PROTEIN MA_4021-RELATED"/>
    <property type="match status" value="1"/>
</dbReference>
<dbReference type="InterPro" id="IPR003439">
    <property type="entry name" value="ABC_transporter-like_ATP-bd"/>
</dbReference>
<dbReference type="RefSeq" id="WP_156013997.1">
    <property type="nucleotide sequence ID" value="NZ_CP045484.1"/>
</dbReference>
<keyword evidence="2 5" id="KW-0067">ATP-binding</keyword>
<dbReference type="SUPFAM" id="SSF52540">
    <property type="entry name" value="P-loop containing nucleoside triphosphate hydrolases"/>
    <property type="match status" value="1"/>
</dbReference>
<evidence type="ECO:0000313" key="7">
    <source>
        <dbReference type="Proteomes" id="UP000582213"/>
    </source>
</evidence>
<evidence type="ECO:0000313" key="5">
    <source>
        <dbReference type="EMBL" id="QGR16439.1"/>
    </source>
</evidence>